<reference evidence="2" key="2">
    <citation type="submission" date="2022-06" db="UniProtKB">
        <authorList>
            <consortium name="EnsemblMetazoa"/>
        </authorList>
    </citation>
    <scope>IDENTIFICATION</scope>
    <source>
        <strain evidence="2">DF5081</strain>
    </source>
</reference>
<sequence length="79" mass="8692">MGRVARLNAKATSPLLSVGPDGLHLDSLLINAIDWLGNRPLAGKNIVISGPVLVVWWLLFWSVQIRTSLVRPLIVRDVI</sequence>
<keyword evidence="1" id="KW-1133">Transmembrane helix</keyword>
<keyword evidence="1" id="KW-0472">Membrane</keyword>
<proteinExistence type="predicted"/>
<feature type="transmembrane region" description="Helical" evidence="1">
    <location>
        <begin position="46"/>
        <end position="63"/>
    </location>
</feature>
<organism evidence="2 3">
    <name type="scientific">Caenorhabditis japonica</name>
    <dbReference type="NCBI Taxonomy" id="281687"/>
    <lineage>
        <taxon>Eukaryota</taxon>
        <taxon>Metazoa</taxon>
        <taxon>Ecdysozoa</taxon>
        <taxon>Nematoda</taxon>
        <taxon>Chromadorea</taxon>
        <taxon>Rhabditida</taxon>
        <taxon>Rhabditina</taxon>
        <taxon>Rhabditomorpha</taxon>
        <taxon>Rhabditoidea</taxon>
        <taxon>Rhabditidae</taxon>
        <taxon>Peloderinae</taxon>
        <taxon>Caenorhabditis</taxon>
    </lineage>
</organism>
<evidence type="ECO:0000256" key="1">
    <source>
        <dbReference type="SAM" id="Phobius"/>
    </source>
</evidence>
<evidence type="ECO:0000313" key="2">
    <source>
        <dbReference type="EnsemblMetazoa" id="CJA41845.1"/>
    </source>
</evidence>
<name>A0A8R1IVI3_CAEJA</name>
<evidence type="ECO:0000313" key="3">
    <source>
        <dbReference type="Proteomes" id="UP000005237"/>
    </source>
</evidence>
<reference evidence="3" key="1">
    <citation type="submission" date="2010-08" db="EMBL/GenBank/DDBJ databases">
        <authorList>
            <consortium name="Caenorhabditis japonica Sequencing Consortium"/>
            <person name="Wilson R.K."/>
        </authorList>
    </citation>
    <scope>NUCLEOTIDE SEQUENCE [LARGE SCALE GENOMIC DNA]</scope>
    <source>
        <strain evidence="3">DF5081</strain>
    </source>
</reference>
<keyword evidence="1" id="KW-0812">Transmembrane</keyword>
<dbReference type="AlphaFoldDB" id="A0A8R1IVI3"/>
<accession>A0A8R1IVI3</accession>
<protein>
    <submittedName>
        <fullName evidence="2">Uncharacterized protein</fullName>
    </submittedName>
</protein>
<dbReference type="Proteomes" id="UP000005237">
    <property type="component" value="Unassembled WGS sequence"/>
</dbReference>
<dbReference type="EnsemblMetazoa" id="CJA41845.1">
    <property type="protein sequence ID" value="CJA41845.1"/>
    <property type="gene ID" value="WBGene00217693"/>
</dbReference>
<keyword evidence="3" id="KW-1185">Reference proteome</keyword>